<dbReference type="Proteomes" id="UP001140091">
    <property type="component" value="Unassembled WGS sequence"/>
</dbReference>
<sequence length="285" mass="30762">MSTTIPLTLSFTPHNQALPALVYTQTTLDASMKRKSTAAAPNSKKRKLALADGSELDLNGSIPVTPEVLAAMRLRILELEDQLAASAQDQDQRPAKRARTTVNSETTPASDAGPSAAAGSSSGNAKEDEKKRKMQVKKILDRLKKDCKAADLKFQGAPKTVKFDEVLENAEFQSLFGGKGTLIQPTPQNKPTSTVTIMHFNQSQLVEFFGNGLSTLKGNSWTRGGGPRFAKSVKLGQCELIVNSLDVNYSKNGMKCTLKFEVEDKDGMGGCYGPSGLSRGIWAMY</sequence>
<name>A0A9W8M8Z5_9AGAR</name>
<proteinExistence type="predicted"/>
<comment type="caution">
    <text evidence="2">The sequence shown here is derived from an EMBL/GenBank/DDBJ whole genome shotgun (WGS) entry which is preliminary data.</text>
</comment>
<evidence type="ECO:0000313" key="2">
    <source>
        <dbReference type="EMBL" id="KAJ2923240.1"/>
    </source>
</evidence>
<protein>
    <submittedName>
        <fullName evidence="2">Uncharacterized protein</fullName>
    </submittedName>
</protein>
<accession>A0A9W8M8Z5</accession>
<feature type="region of interest" description="Disordered" evidence="1">
    <location>
        <begin position="85"/>
        <end position="135"/>
    </location>
</feature>
<feature type="non-terminal residue" evidence="2">
    <location>
        <position position="285"/>
    </location>
</feature>
<feature type="compositionally biased region" description="Low complexity" evidence="1">
    <location>
        <begin position="108"/>
        <end position="123"/>
    </location>
</feature>
<reference evidence="2" key="1">
    <citation type="submission" date="2022-06" db="EMBL/GenBank/DDBJ databases">
        <title>Genome Sequence of Candolleomyces eurysporus.</title>
        <authorList>
            <person name="Buettner E."/>
        </authorList>
    </citation>
    <scope>NUCLEOTIDE SEQUENCE</scope>
    <source>
        <strain evidence="2">VTCC 930004</strain>
    </source>
</reference>
<dbReference type="AlphaFoldDB" id="A0A9W8M8Z5"/>
<organism evidence="2 3">
    <name type="scientific">Candolleomyces eurysporus</name>
    <dbReference type="NCBI Taxonomy" id="2828524"/>
    <lineage>
        <taxon>Eukaryota</taxon>
        <taxon>Fungi</taxon>
        <taxon>Dikarya</taxon>
        <taxon>Basidiomycota</taxon>
        <taxon>Agaricomycotina</taxon>
        <taxon>Agaricomycetes</taxon>
        <taxon>Agaricomycetidae</taxon>
        <taxon>Agaricales</taxon>
        <taxon>Agaricineae</taxon>
        <taxon>Psathyrellaceae</taxon>
        <taxon>Candolleomyces</taxon>
    </lineage>
</organism>
<dbReference type="EMBL" id="JANBPK010001383">
    <property type="protein sequence ID" value="KAJ2923240.1"/>
    <property type="molecule type" value="Genomic_DNA"/>
</dbReference>
<dbReference type="OrthoDB" id="2743634at2759"/>
<keyword evidence="3" id="KW-1185">Reference proteome</keyword>
<gene>
    <name evidence="2" type="ORF">H1R20_g13852</name>
</gene>
<evidence type="ECO:0000256" key="1">
    <source>
        <dbReference type="SAM" id="MobiDB-lite"/>
    </source>
</evidence>
<evidence type="ECO:0000313" key="3">
    <source>
        <dbReference type="Proteomes" id="UP001140091"/>
    </source>
</evidence>